<reference evidence="1 2" key="1">
    <citation type="journal article" date="2011" name="Front. Microbiol.">
        <title>Two Strains of Crocosphaera watsonii with Highly Conserved Genomes are Distinguished by Strain-Specific Features.</title>
        <authorList>
            <person name="Bench S.R."/>
            <person name="Ilikchyan I.N."/>
            <person name="Tripp H.J."/>
            <person name="Zehr J.P."/>
        </authorList>
    </citation>
    <scope>NUCLEOTIDE SEQUENCE [LARGE SCALE GENOMIC DNA]</scope>
    <source>
        <strain evidence="1 2">WH 0003</strain>
    </source>
</reference>
<accession>G5J987</accession>
<evidence type="ECO:0000313" key="2">
    <source>
        <dbReference type="Proteomes" id="UP000003477"/>
    </source>
</evidence>
<proteinExistence type="predicted"/>
<name>G5J987_CROWT</name>
<protein>
    <submittedName>
        <fullName evidence="1">Uncharacterized protein</fullName>
    </submittedName>
</protein>
<gene>
    <name evidence="1" type="ORF">CWATWH0003_4004</name>
</gene>
<sequence length="46" mass="5416">MRFLTKKFTLQGYCLDSRLQNVANKFAPDQIIGDQGYRHRIECNLL</sequence>
<dbReference type="AlphaFoldDB" id="G5J987"/>
<dbReference type="Proteomes" id="UP000003477">
    <property type="component" value="Unassembled WGS sequence"/>
</dbReference>
<dbReference type="EMBL" id="AESD01000608">
    <property type="protein sequence ID" value="EHJ11254.1"/>
    <property type="molecule type" value="Genomic_DNA"/>
</dbReference>
<comment type="caution">
    <text evidence="1">The sequence shown here is derived from an EMBL/GenBank/DDBJ whole genome shotgun (WGS) entry which is preliminary data.</text>
</comment>
<evidence type="ECO:0000313" key="1">
    <source>
        <dbReference type="EMBL" id="EHJ11254.1"/>
    </source>
</evidence>
<organism evidence="1 2">
    <name type="scientific">Crocosphaera watsonii WH 0003</name>
    <dbReference type="NCBI Taxonomy" id="423471"/>
    <lineage>
        <taxon>Bacteria</taxon>
        <taxon>Bacillati</taxon>
        <taxon>Cyanobacteriota</taxon>
        <taxon>Cyanophyceae</taxon>
        <taxon>Oscillatoriophycideae</taxon>
        <taxon>Chroococcales</taxon>
        <taxon>Aphanothecaceae</taxon>
        <taxon>Crocosphaera</taxon>
    </lineage>
</organism>